<reference evidence="5" key="2">
    <citation type="submission" date="2013-04" db="EMBL/GenBank/DDBJ databases">
        <title>Genomic mechanisms accounting for the adaptation to parasitism in nematode-trapping fungi.</title>
        <authorList>
            <person name="Ahren D.G."/>
        </authorList>
    </citation>
    <scope>NUCLEOTIDE SEQUENCE [LARGE SCALE GENOMIC DNA]</scope>
    <source>
        <strain evidence="5">CBS 200.50</strain>
    </source>
</reference>
<dbReference type="AlphaFoldDB" id="S8A7U6"/>
<evidence type="ECO:0000313" key="5">
    <source>
        <dbReference type="Proteomes" id="UP000015100"/>
    </source>
</evidence>
<feature type="domain" description="Phytocyanin" evidence="3">
    <location>
        <begin position="66"/>
        <end position="135"/>
    </location>
</feature>
<evidence type="ECO:0000259" key="3">
    <source>
        <dbReference type="Pfam" id="PF02298"/>
    </source>
</evidence>
<protein>
    <recommendedName>
        <fullName evidence="3">Phytocyanin domain-containing protein</fullName>
    </recommendedName>
</protein>
<dbReference type="PANTHER" id="PTHR34883">
    <property type="entry name" value="SERINE-RICH PROTEIN, PUTATIVE-RELATED-RELATED"/>
    <property type="match status" value="1"/>
</dbReference>
<feature type="signal peptide" evidence="2">
    <location>
        <begin position="1"/>
        <end position="16"/>
    </location>
</feature>
<feature type="region of interest" description="Disordered" evidence="1">
    <location>
        <begin position="183"/>
        <end position="207"/>
    </location>
</feature>
<proteinExistence type="predicted"/>
<feature type="compositionally biased region" description="Low complexity" evidence="1">
    <location>
        <begin position="184"/>
        <end position="207"/>
    </location>
</feature>
<dbReference type="InterPro" id="IPR003245">
    <property type="entry name" value="Phytocyanin_dom"/>
</dbReference>
<reference evidence="4 5" key="1">
    <citation type="journal article" date="2013" name="PLoS Genet.">
        <title>Genomic mechanisms accounting for the adaptation to parasitism in nematode-trapping fungi.</title>
        <authorList>
            <person name="Meerupati T."/>
            <person name="Andersson K.M."/>
            <person name="Friman E."/>
            <person name="Kumar D."/>
            <person name="Tunlid A."/>
            <person name="Ahren D."/>
        </authorList>
    </citation>
    <scope>NUCLEOTIDE SEQUENCE [LARGE SCALE GENOMIC DNA]</scope>
    <source>
        <strain evidence="4 5">CBS 200.50</strain>
    </source>
</reference>
<keyword evidence="5" id="KW-1185">Reference proteome</keyword>
<dbReference type="CDD" id="cd00920">
    <property type="entry name" value="Cupredoxin"/>
    <property type="match status" value="1"/>
</dbReference>
<dbReference type="EMBL" id="AQGS01000522">
    <property type="protein sequence ID" value="EPS38889.1"/>
    <property type="molecule type" value="Genomic_DNA"/>
</dbReference>
<dbReference type="PANTHER" id="PTHR34883:SF15">
    <property type="entry name" value="EXTRACELLULAR SERINE-RICH PROTEIN"/>
    <property type="match status" value="1"/>
</dbReference>
<organism evidence="4 5">
    <name type="scientific">Dactylellina haptotyla (strain CBS 200.50)</name>
    <name type="common">Nematode-trapping fungus</name>
    <name type="synonym">Monacrosporium haptotylum</name>
    <dbReference type="NCBI Taxonomy" id="1284197"/>
    <lineage>
        <taxon>Eukaryota</taxon>
        <taxon>Fungi</taxon>
        <taxon>Dikarya</taxon>
        <taxon>Ascomycota</taxon>
        <taxon>Pezizomycotina</taxon>
        <taxon>Orbiliomycetes</taxon>
        <taxon>Orbiliales</taxon>
        <taxon>Orbiliaceae</taxon>
        <taxon>Dactylellina</taxon>
    </lineage>
</organism>
<sequence length="233" mass="22839">MKFLFAIANLAPLAFAQYDYGGGGSSSSAQATVAPAATTSSPMSQATHTVSVGAGGLVFSPDTITADMGDTINFVFNGGNHTVTQAGFSNPCNPSTNGFFSGFAGSSSETFSIIVTTSDPQYFYCAQLGHCQLGMVGVINPPSSGNTLAAFKKAASSAKTNTTPSNTFGGIISVQGGAVSTAPGAATRSGSNSGASTTTSGPATSPTGNSAVSFGGDLIKAAFGIVGAAALLV</sequence>
<name>S8A7U6_DACHA</name>
<evidence type="ECO:0000256" key="2">
    <source>
        <dbReference type="SAM" id="SignalP"/>
    </source>
</evidence>
<dbReference type="HOGENOM" id="CLU_053381_4_0_1"/>
<dbReference type="eggNOG" id="ENOG502S40X">
    <property type="taxonomic scope" value="Eukaryota"/>
</dbReference>
<dbReference type="GO" id="GO:0009055">
    <property type="term" value="F:electron transfer activity"/>
    <property type="evidence" value="ECO:0007669"/>
    <property type="project" value="InterPro"/>
</dbReference>
<dbReference type="OMA" id="HCIAGMV"/>
<accession>S8A7U6</accession>
<evidence type="ECO:0000256" key="1">
    <source>
        <dbReference type="SAM" id="MobiDB-lite"/>
    </source>
</evidence>
<comment type="caution">
    <text evidence="4">The sequence shown here is derived from an EMBL/GenBank/DDBJ whole genome shotgun (WGS) entry which is preliminary data.</text>
</comment>
<keyword evidence="2" id="KW-0732">Signal</keyword>
<dbReference type="Pfam" id="PF02298">
    <property type="entry name" value="Cu_bind_like"/>
    <property type="match status" value="1"/>
</dbReference>
<dbReference type="OrthoDB" id="5415867at2759"/>
<evidence type="ECO:0000313" key="4">
    <source>
        <dbReference type="EMBL" id="EPS38889.1"/>
    </source>
</evidence>
<dbReference type="Proteomes" id="UP000015100">
    <property type="component" value="Unassembled WGS sequence"/>
</dbReference>
<feature type="chain" id="PRO_5004560401" description="Phytocyanin domain-containing protein" evidence="2">
    <location>
        <begin position="17"/>
        <end position="233"/>
    </location>
</feature>
<dbReference type="Gene3D" id="2.60.40.420">
    <property type="entry name" value="Cupredoxins - blue copper proteins"/>
    <property type="match status" value="1"/>
</dbReference>
<dbReference type="SUPFAM" id="SSF49503">
    <property type="entry name" value="Cupredoxins"/>
    <property type="match status" value="1"/>
</dbReference>
<dbReference type="InterPro" id="IPR008972">
    <property type="entry name" value="Cupredoxin"/>
</dbReference>
<gene>
    <name evidence="4" type="ORF">H072_7346</name>
</gene>
<dbReference type="InterPro" id="IPR052953">
    <property type="entry name" value="Ser-rich/MCO-related"/>
</dbReference>